<proteinExistence type="predicted"/>
<keyword evidence="2" id="KW-0133">Cell shape</keyword>
<dbReference type="Gene3D" id="1.25.40.10">
    <property type="entry name" value="Tetratricopeptide repeat domain"/>
    <property type="match status" value="1"/>
</dbReference>
<feature type="chain" id="PRO_5026100648" description="Penicillin-binding protein activator" evidence="8">
    <location>
        <begin position="28"/>
        <end position="606"/>
    </location>
</feature>
<gene>
    <name evidence="9" type="ORF">HER31_17430</name>
</gene>
<evidence type="ECO:0000313" key="9">
    <source>
        <dbReference type="EMBL" id="QIZ78521.1"/>
    </source>
</evidence>
<evidence type="ECO:0000256" key="2">
    <source>
        <dbReference type="ARBA" id="ARBA00022960"/>
    </source>
</evidence>
<evidence type="ECO:0008006" key="11">
    <source>
        <dbReference type="Google" id="ProtNLM"/>
    </source>
</evidence>
<dbReference type="InterPro" id="IPR028082">
    <property type="entry name" value="Peripla_BP_I"/>
</dbReference>
<keyword evidence="1 8" id="KW-0732">Signal</keyword>
<dbReference type="GO" id="GO:0031241">
    <property type="term" value="C:periplasmic side of cell outer membrane"/>
    <property type="evidence" value="ECO:0007669"/>
    <property type="project" value="TreeGrafter"/>
</dbReference>
<dbReference type="Gene3D" id="1.25.40.650">
    <property type="match status" value="1"/>
</dbReference>
<accession>A0A6H1UHG3</accession>
<dbReference type="AlphaFoldDB" id="A0A6H1UHG3"/>
<dbReference type="SUPFAM" id="SSF53822">
    <property type="entry name" value="Periplasmic binding protein-like I"/>
    <property type="match status" value="1"/>
</dbReference>
<dbReference type="KEGG" id="fes:HER31_17430"/>
<dbReference type="PANTHER" id="PTHR38038">
    <property type="entry name" value="PENICILLIN-BINDING PROTEIN ACTIVATOR LPOA"/>
    <property type="match status" value="1"/>
</dbReference>
<feature type="signal peptide" evidence="8">
    <location>
        <begin position="1"/>
        <end position="27"/>
    </location>
</feature>
<dbReference type="PANTHER" id="PTHR38038:SF1">
    <property type="entry name" value="PENICILLIN-BINDING PROTEIN ACTIVATOR LPOA"/>
    <property type="match status" value="1"/>
</dbReference>
<keyword evidence="10" id="KW-1185">Reference proteome</keyword>
<dbReference type="Pfam" id="PF04348">
    <property type="entry name" value="LppC"/>
    <property type="match status" value="1"/>
</dbReference>
<sequence>MKSLSVQTGRHLLLTLAICGLVSCSSAPTTQPESSLPALVLGTAPETANVYLQQAETAEGERQLSYLLLAARAYLNQNQPLQAQQLLAGLEDRLPNTGTLAAEHRLLQAKLALRQADRQTAKALLDWPRSWILPAAQWRDALVTEINLHQQTGDKLNEAFTHYRLAQYLPQDLQQSNWNALWQALSSVELEQLQAQQGGSSDFVWNGWLELAIVAQRYSMDPPTMLQQLAFWQQQNATHPAARQLPSALERIINVQPYRPGKISILLPLTGRISQQAQALQDGILTNALAKTDPRTIEFIDTNKIDAATAYVQAVEQGSEFIIGPLLKQNVEQVLAIYEGEVPLLALNQGEQENSNADLYFFSLDPEDEAKQAAIQMQQRGLQQPLVLASGNAIGKRMAESFTEQWLELTEEEAEIHFFASNTQMRQSVKQALHVDQSEARIKAMKRLFGAKMEADFRSRRDIDSIYVVATPSEVRLLKPFIDVSQAVFADPLTLYTSSRAHADLKSDQQSAELQGLHLSDMPWLLGDNEQLQQATTLWPERSLAQQRLFAMGYDSWDLIDRLAQMRAFTGYRMPGLSGQLTVAPNGNLQRALDWAQYGRAGLVEQ</sequence>
<evidence type="ECO:0000256" key="3">
    <source>
        <dbReference type="ARBA" id="ARBA00022984"/>
    </source>
</evidence>
<keyword evidence="7" id="KW-0449">Lipoprotein</keyword>
<evidence type="ECO:0000313" key="10">
    <source>
        <dbReference type="Proteomes" id="UP000501602"/>
    </source>
</evidence>
<reference evidence="9 10" key="1">
    <citation type="submission" date="2020-04" db="EMBL/GenBank/DDBJ databases">
        <title>Ferrimonas sp. S7 isolated from sea water.</title>
        <authorList>
            <person name="Bae S.S."/>
            <person name="Baek K."/>
        </authorList>
    </citation>
    <scope>NUCLEOTIDE SEQUENCE [LARGE SCALE GENOMIC DNA]</scope>
    <source>
        <strain evidence="9 10">S7</strain>
    </source>
</reference>
<dbReference type="Proteomes" id="UP000501602">
    <property type="component" value="Chromosome"/>
</dbReference>
<evidence type="ECO:0000256" key="8">
    <source>
        <dbReference type="SAM" id="SignalP"/>
    </source>
</evidence>
<dbReference type="GO" id="GO:0009252">
    <property type="term" value="P:peptidoglycan biosynthetic process"/>
    <property type="evidence" value="ECO:0007669"/>
    <property type="project" value="UniProtKB-KW"/>
</dbReference>
<organism evidence="9 10">
    <name type="scientific">Ferrimonas lipolytica</name>
    <dbReference type="NCBI Taxonomy" id="2724191"/>
    <lineage>
        <taxon>Bacteria</taxon>
        <taxon>Pseudomonadati</taxon>
        <taxon>Pseudomonadota</taxon>
        <taxon>Gammaproteobacteria</taxon>
        <taxon>Alteromonadales</taxon>
        <taxon>Ferrimonadaceae</taxon>
        <taxon>Ferrimonas</taxon>
    </lineage>
</organism>
<evidence type="ECO:0000256" key="5">
    <source>
        <dbReference type="ARBA" id="ARBA00023139"/>
    </source>
</evidence>
<dbReference type="EMBL" id="CP051180">
    <property type="protein sequence ID" value="QIZ78521.1"/>
    <property type="molecule type" value="Genomic_DNA"/>
</dbReference>
<evidence type="ECO:0000256" key="6">
    <source>
        <dbReference type="ARBA" id="ARBA00023237"/>
    </source>
</evidence>
<evidence type="ECO:0000256" key="4">
    <source>
        <dbReference type="ARBA" id="ARBA00023136"/>
    </source>
</evidence>
<protein>
    <recommendedName>
        <fullName evidence="11">Penicillin-binding protein activator</fullName>
    </recommendedName>
</protein>
<dbReference type="GO" id="GO:0008360">
    <property type="term" value="P:regulation of cell shape"/>
    <property type="evidence" value="ECO:0007669"/>
    <property type="project" value="UniProtKB-KW"/>
</dbReference>
<keyword evidence="4" id="KW-0472">Membrane</keyword>
<dbReference type="CDD" id="cd06339">
    <property type="entry name" value="PBP1_YraM_LppC_lipoprotein-like"/>
    <property type="match status" value="1"/>
</dbReference>
<dbReference type="InterPro" id="IPR011990">
    <property type="entry name" value="TPR-like_helical_dom_sf"/>
</dbReference>
<keyword evidence="5" id="KW-0564">Palmitate</keyword>
<dbReference type="RefSeq" id="WP_168662562.1">
    <property type="nucleotide sequence ID" value="NZ_CP051180.1"/>
</dbReference>
<keyword evidence="3" id="KW-0573">Peptidoglycan synthesis</keyword>
<dbReference type="PROSITE" id="PS51257">
    <property type="entry name" value="PROKAR_LIPOPROTEIN"/>
    <property type="match status" value="1"/>
</dbReference>
<dbReference type="InterPro" id="IPR007443">
    <property type="entry name" value="LpoA"/>
</dbReference>
<evidence type="ECO:0000256" key="1">
    <source>
        <dbReference type="ARBA" id="ARBA00022729"/>
    </source>
</evidence>
<keyword evidence="6" id="KW-0998">Cell outer membrane</keyword>
<dbReference type="Gene3D" id="3.40.50.2300">
    <property type="match status" value="2"/>
</dbReference>
<dbReference type="GO" id="GO:0030234">
    <property type="term" value="F:enzyme regulator activity"/>
    <property type="evidence" value="ECO:0007669"/>
    <property type="project" value="TreeGrafter"/>
</dbReference>
<evidence type="ECO:0000256" key="7">
    <source>
        <dbReference type="ARBA" id="ARBA00023288"/>
    </source>
</evidence>
<name>A0A6H1UHG3_9GAMM</name>